<organism evidence="2 3">
    <name type="scientific">Candidatus Wolfebacteria bacterium RIFCSPHIGHO2_01_FULL_48_22</name>
    <dbReference type="NCBI Taxonomy" id="1802555"/>
    <lineage>
        <taxon>Bacteria</taxon>
        <taxon>Candidatus Wolfeibacteriota</taxon>
    </lineage>
</organism>
<evidence type="ECO:0000259" key="1">
    <source>
        <dbReference type="SMART" id="SM00849"/>
    </source>
</evidence>
<evidence type="ECO:0000313" key="2">
    <source>
        <dbReference type="EMBL" id="OGM91212.1"/>
    </source>
</evidence>
<dbReference type="PANTHER" id="PTHR30619">
    <property type="entry name" value="DNA INTERNALIZATION/COMPETENCE PROTEIN COMEC/REC2"/>
    <property type="match status" value="1"/>
</dbReference>
<dbReference type="InterPro" id="IPR035681">
    <property type="entry name" value="ComA-like_MBL"/>
</dbReference>
<name>A0A1F8DRZ0_9BACT</name>
<accession>A0A1F8DRZ0</accession>
<dbReference type="EMBL" id="MGIP01000011">
    <property type="protein sequence ID" value="OGM91212.1"/>
    <property type="molecule type" value="Genomic_DNA"/>
</dbReference>
<protein>
    <recommendedName>
        <fullName evidence="1">Metallo-beta-lactamase domain-containing protein</fullName>
    </recommendedName>
</protein>
<feature type="domain" description="Metallo-beta-lactamase" evidence="1">
    <location>
        <begin position="39"/>
        <end position="231"/>
    </location>
</feature>
<dbReference type="InterPro" id="IPR001279">
    <property type="entry name" value="Metallo-B-lactamas"/>
</dbReference>
<dbReference type="InterPro" id="IPR052159">
    <property type="entry name" value="Competence_DNA_uptake"/>
</dbReference>
<dbReference type="Gene3D" id="3.60.15.10">
    <property type="entry name" value="Ribonuclease Z/Hydroxyacylglutathione hydrolase-like"/>
    <property type="match status" value="1"/>
</dbReference>
<dbReference type="Pfam" id="PF00753">
    <property type="entry name" value="Lactamase_B"/>
    <property type="match status" value="1"/>
</dbReference>
<dbReference type="STRING" id="1802555.A2755_02305"/>
<dbReference type="Proteomes" id="UP000177029">
    <property type="component" value="Unassembled WGS sequence"/>
</dbReference>
<proteinExistence type="predicted"/>
<dbReference type="PANTHER" id="PTHR30619:SF1">
    <property type="entry name" value="RECOMBINATION PROTEIN 2"/>
    <property type="match status" value="1"/>
</dbReference>
<dbReference type="AlphaFoldDB" id="A0A1F8DRZ0"/>
<sequence>MVRIFIVIGVVLAVANILCARAIFSDSDESSVYFLNIGQGDAELVAHRGIHMLIDAGRDGKTSIELERVLEDKKYIDVVLLTHADSDHAGGIYQVLDRFSVGVLLVGNGYHETWEEVLDYAKQKGVAVYKLDMHDRITHKDVTATVLWPDPLYNAKTDNEKSIVLKYKHTDYAVLFAGDISERVEDIIVSLFDIDADILKVPHHGSKYSSSMLFVREVSPLLSVIEVGTNSYGHPTPETLSRLSSVGSHILRTDEQGTVRVYTENGSVRVQKIDQGSTSLNVSEVEP</sequence>
<gene>
    <name evidence="2" type="ORF">A2755_02305</name>
</gene>
<dbReference type="InterPro" id="IPR036866">
    <property type="entry name" value="RibonucZ/Hydroxyglut_hydro"/>
</dbReference>
<comment type="caution">
    <text evidence="2">The sequence shown here is derived from an EMBL/GenBank/DDBJ whole genome shotgun (WGS) entry which is preliminary data.</text>
</comment>
<reference evidence="2 3" key="1">
    <citation type="journal article" date="2016" name="Nat. Commun.">
        <title>Thousands of microbial genomes shed light on interconnected biogeochemical processes in an aquifer system.</title>
        <authorList>
            <person name="Anantharaman K."/>
            <person name="Brown C.T."/>
            <person name="Hug L.A."/>
            <person name="Sharon I."/>
            <person name="Castelle C.J."/>
            <person name="Probst A.J."/>
            <person name="Thomas B.C."/>
            <person name="Singh A."/>
            <person name="Wilkins M.J."/>
            <person name="Karaoz U."/>
            <person name="Brodie E.L."/>
            <person name="Williams K.H."/>
            <person name="Hubbard S.S."/>
            <person name="Banfield J.F."/>
        </authorList>
    </citation>
    <scope>NUCLEOTIDE SEQUENCE [LARGE SCALE GENOMIC DNA]</scope>
</reference>
<dbReference type="SMART" id="SM00849">
    <property type="entry name" value="Lactamase_B"/>
    <property type="match status" value="1"/>
</dbReference>
<dbReference type="SUPFAM" id="SSF56281">
    <property type="entry name" value="Metallo-hydrolase/oxidoreductase"/>
    <property type="match status" value="1"/>
</dbReference>
<dbReference type="CDD" id="cd07731">
    <property type="entry name" value="ComA-like_MBL-fold"/>
    <property type="match status" value="1"/>
</dbReference>
<evidence type="ECO:0000313" key="3">
    <source>
        <dbReference type="Proteomes" id="UP000177029"/>
    </source>
</evidence>